<dbReference type="RefSeq" id="WP_189538020.1">
    <property type="nucleotide sequence ID" value="NZ_BMSV01000015.1"/>
</dbReference>
<gene>
    <name evidence="3" type="ORF">GCM10010249_56850</name>
</gene>
<feature type="region of interest" description="Disordered" evidence="1">
    <location>
        <begin position="58"/>
        <end position="90"/>
    </location>
</feature>
<protein>
    <submittedName>
        <fullName evidence="3">Uncharacterized protein</fullName>
    </submittedName>
</protein>
<name>A0A918B7N9_9ACTN</name>
<keyword evidence="4" id="KW-1185">Reference proteome</keyword>
<reference evidence="3" key="1">
    <citation type="journal article" date="2014" name="Int. J. Syst. Evol. Microbiol.">
        <title>Complete genome sequence of Corynebacterium casei LMG S-19264T (=DSM 44701T), isolated from a smear-ripened cheese.</title>
        <authorList>
            <consortium name="US DOE Joint Genome Institute (JGI-PGF)"/>
            <person name="Walter F."/>
            <person name="Albersmeier A."/>
            <person name="Kalinowski J."/>
            <person name="Ruckert C."/>
        </authorList>
    </citation>
    <scope>NUCLEOTIDE SEQUENCE</scope>
    <source>
        <strain evidence="3">JCM 4335</strain>
    </source>
</reference>
<dbReference type="Proteomes" id="UP000654123">
    <property type="component" value="Unassembled WGS sequence"/>
</dbReference>
<evidence type="ECO:0000256" key="2">
    <source>
        <dbReference type="SAM" id="Phobius"/>
    </source>
</evidence>
<dbReference type="AlphaFoldDB" id="A0A918B7N9"/>
<proteinExistence type="predicted"/>
<accession>A0A918B7N9</accession>
<evidence type="ECO:0000313" key="3">
    <source>
        <dbReference type="EMBL" id="GGQ30740.1"/>
    </source>
</evidence>
<dbReference type="EMBL" id="BMSV01000015">
    <property type="protein sequence ID" value="GGQ30740.1"/>
    <property type="molecule type" value="Genomic_DNA"/>
</dbReference>
<keyword evidence="2" id="KW-0472">Membrane</keyword>
<reference evidence="3" key="2">
    <citation type="submission" date="2020-09" db="EMBL/GenBank/DDBJ databases">
        <authorList>
            <person name="Sun Q."/>
            <person name="Ohkuma M."/>
        </authorList>
    </citation>
    <scope>NUCLEOTIDE SEQUENCE</scope>
    <source>
        <strain evidence="3">JCM 4335</strain>
    </source>
</reference>
<sequence length="90" mass="8717">MPRPTAAQLALGSATVVCSTVALLLLSGATTDAGIALAALVSLVLGLGVTLAAARGTGAHAGARGNTPSDHSPGRTAPGDEEAPMSRSRN</sequence>
<feature type="transmembrane region" description="Helical" evidence="2">
    <location>
        <begin position="33"/>
        <end position="54"/>
    </location>
</feature>
<evidence type="ECO:0000313" key="4">
    <source>
        <dbReference type="Proteomes" id="UP000654123"/>
    </source>
</evidence>
<evidence type="ECO:0000256" key="1">
    <source>
        <dbReference type="SAM" id="MobiDB-lite"/>
    </source>
</evidence>
<keyword evidence="2" id="KW-1133">Transmembrane helix</keyword>
<organism evidence="3 4">
    <name type="scientific">Streptomyces roseolilacinus</name>
    <dbReference type="NCBI Taxonomy" id="66904"/>
    <lineage>
        <taxon>Bacteria</taxon>
        <taxon>Bacillati</taxon>
        <taxon>Actinomycetota</taxon>
        <taxon>Actinomycetes</taxon>
        <taxon>Kitasatosporales</taxon>
        <taxon>Streptomycetaceae</taxon>
        <taxon>Streptomyces</taxon>
    </lineage>
</organism>
<comment type="caution">
    <text evidence="3">The sequence shown here is derived from an EMBL/GenBank/DDBJ whole genome shotgun (WGS) entry which is preliminary data.</text>
</comment>
<keyword evidence="2" id="KW-0812">Transmembrane</keyword>
<feature type="transmembrane region" description="Helical" evidence="2">
    <location>
        <begin position="7"/>
        <end position="27"/>
    </location>
</feature>